<organism evidence="3 4">
    <name type="scientific">Gemmata massiliana</name>
    <dbReference type="NCBI Taxonomy" id="1210884"/>
    <lineage>
        <taxon>Bacteria</taxon>
        <taxon>Pseudomonadati</taxon>
        <taxon>Planctomycetota</taxon>
        <taxon>Planctomycetia</taxon>
        <taxon>Gemmatales</taxon>
        <taxon>Gemmataceae</taxon>
        <taxon>Gemmata</taxon>
    </lineage>
</organism>
<dbReference type="AlphaFoldDB" id="A0A6P2D6G7"/>
<sequence>MPTLADLSPGQRAEVLSVTGPAALVQRLYEFGLLEGEQVQVIARAPLGDPLEISLGHSRLSLRKSEAAGISVRPL</sequence>
<proteinExistence type="predicted"/>
<keyword evidence="1" id="KW-0408">Iron</keyword>
<evidence type="ECO:0000313" key="4">
    <source>
        <dbReference type="Proteomes" id="UP000464178"/>
    </source>
</evidence>
<dbReference type="EMBL" id="LR593886">
    <property type="protein sequence ID" value="VTR96517.1"/>
    <property type="molecule type" value="Genomic_DNA"/>
</dbReference>
<name>A0A6P2D6G7_9BACT</name>
<dbReference type="Pfam" id="PF04023">
    <property type="entry name" value="FeoA"/>
    <property type="match status" value="1"/>
</dbReference>
<dbReference type="PANTHER" id="PTHR42954">
    <property type="entry name" value="FE(2+) TRANSPORT PROTEIN A"/>
    <property type="match status" value="1"/>
</dbReference>
<dbReference type="RefSeq" id="WP_052559819.1">
    <property type="nucleotide sequence ID" value="NZ_LR593886.1"/>
</dbReference>
<feature type="domain" description="Ferrous iron transporter FeoA-like" evidence="2">
    <location>
        <begin position="2"/>
        <end position="74"/>
    </location>
</feature>
<keyword evidence="4" id="KW-1185">Reference proteome</keyword>
<evidence type="ECO:0000259" key="2">
    <source>
        <dbReference type="SMART" id="SM00899"/>
    </source>
</evidence>
<dbReference type="Gene3D" id="2.30.30.90">
    <property type="match status" value="1"/>
</dbReference>
<reference evidence="3 4" key="1">
    <citation type="submission" date="2019-05" db="EMBL/GenBank/DDBJ databases">
        <authorList>
            <consortium name="Science for Life Laboratories"/>
        </authorList>
    </citation>
    <scope>NUCLEOTIDE SEQUENCE [LARGE SCALE GENOMIC DNA]</scope>
    <source>
        <strain evidence="3">Soil9</strain>
    </source>
</reference>
<dbReference type="KEGG" id="gms:SOIL9_11970"/>
<dbReference type="InterPro" id="IPR038157">
    <property type="entry name" value="FeoA_core_dom"/>
</dbReference>
<dbReference type="Proteomes" id="UP000464178">
    <property type="component" value="Chromosome"/>
</dbReference>
<dbReference type="GO" id="GO:0046914">
    <property type="term" value="F:transition metal ion binding"/>
    <property type="evidence" value="ECO:0007669"/>
    <property type="project" value="InterPro"/>
</dbReference>
<gene>
    <name evidence="3" type="ORF">SOIL9_11970</name>
</gene>
<evidence type="ECO:0000256" key="1">
    <source>
        <dbReference type="ARBA" id="ARBA00023004"/>
    </source>
</evidence>
<dbReference type="InterPro" id="IPR052713">
    <property type="entry name" value="FeoA"/>
</dbReference>
<dbReference type="InterPro" id="IPR007167">
    <property type="entry name" value="Fe-transptr_FeoA-like"/>
</dbReference>
<dbReference type="InterPro" id="IPR008988">
    <property type="entry name" value="Transcriptional_repressor_C"/>
</dbReference>
<protein>
    <recommendedName>
        <fullName evidence="2">Ferrous iron transporter FeoA-like domain-containing protein</fullName>
    </recommendedName>
</protein>
<accession>A0A6P2D6G7</accession>
<dbReference type="SUPFAM" id="SSF50037">
    <property type="entry name" value="C-terminal domain of transcriptional repressors"/>
    <property type="match status" value="1"/>
</dbReference>
<dbReference type="SMART" id="SM00899">
    <property type="entry name" value="FeoA"/>
    <property type="match status" value="1"/>
</dbReference>
<dbReference type="PANTHER" id="PTHR42954:SF2">
    <property type="entry name" value="FE(2+) TRANSPORT PROTEIN A"/>
    <property type="match status" value="1"/>
</dbReference>
<evidence type="ECO:0000313" key="3">
    <source>
        <dbReference type="EMBL" id="VTR96517.1"/>
    </source>
</evidence>